<dbReference type="STRING" id="177199.A0A420Y3E1"/>
<organism evidence="2 3">
    <name type="scientific">Coniochaeta pulveracea</name>
    <dbReference type="NCBI Taxonomy" id="177199"/>
    <lineage>
        <taxon>Eukaryota</taxon>
        <taxon>Fungi</taxon>
        <taxon>Dikarya</taxon>
        <taxon>Ascomycota</taxon>
        <taxon>Pezizomycotina</taxon>
        <taxon>Sordariomycetes</taxon>
        <taxon>Sordariomycetidae</taxon>
        <taxon>Coniochaetales</taxon>
        <taxon>Coniochaetaceae</taxon>
        <taxon>Coniochaeta</taxon>
    </lineage>
</organism>
<dbReference type="EMBL" id="QVQW01000057">
    <property type="protein sequence ID" value="RKU42394.1"/>
    <property type="molecule type" value="Genomic_DNA"/>
</dbReference>
<proteinExistence type="predicted"/>
<dbReference type="AlphaFoldDB" id="A0A420Y3E1"/>
<protein>
    <recommendedName>
        <fullName evidence="4">Fungal N-terminal domain-containing protein</fullName>
    </recommendedName>
</protein>
<sequence>MADPLSILGGVAAVEQLAEVLLKSVQFVKDLRELPQKLSDVLQDVERSITSLQHVCTVLQPALSVHINPRMSLGLTETLKTLDQCVQDIQTALQPLVGPGQTSKGNFPQRVSTSLKAWNMDKKISDKLQRVHMLNLEVIKHLQIVGLELQVTFNTGAVQAARGIQNDQTRILDTIQTQHRDAATANSVQHDVTRNQLGAKLSDTQTRTVEVQSTVTSISKSLDMVQSHQNDLSASMTSQYDASTTLLAGISSTSQDTQGIVTEIRGTTVNMVDEVAHIKLLLHEQKQMSNNLMAVLTGRTGQLSVKSQQTVSSLGEGDRLMVQQHAQSQLLRYPGDLAAAKRTWTPCRCRPIHHVIDSSHWGVRVTTETSQDHRSDCPHFRRGTRTRVSSIRMVLLPFVNATMELAIGATTGAGGWALAPTLRFRGIVQRSKSPLFRAFAENVFSCCDMKTDDDFGNVTDVPVYSRGGEDETLRLIPEPKPLGLNRISWDIPCLKPNLARLSSRLTEAVERGDACAMDTDERGQTLLFDFVKLLELLEDKRDAVAPELEVLLQTILSLGVDINARSDCINGMKRRPTAIDYFLYRNEPRRLTMWEPRLNPYRHLYYLLDEMARLDLLDHMDLSYTAAYHEETRLDTMEYRMSSSQLKTRSAHLKMVWRRPELGEALGLDEFEMAIVRRSLPDLIRLEPMSQNQPGRKKRRVFDILELALGWDDGLRHLVLKNYGILHAFQRALYLHDTASISILLETPKAIFVNRRIFEKNPFVFRPPDAYWATIIGLVSRQLSKRRLALKELAMLHLAPQDQEQIGLHADTLLETNAKLIFDRLQRITKVPVSLKCWVSPYFAVTTGRKDNVLIPTVLILDTLYEIGFHAVDAPDEEGYSPLFRYMDSSRRQRFSGSVDTLHEELGVVKWFLSKGSRCITKKTPVLNGTWPTVLFYVADRLSNFVPSSLSEAKESEGLREGDKQLAGVLQLLDRFSLEERERLRKQREDFAELLVLLERLTAGERERLREENEDPAELLKRLTAEESERLREEDEESAELLESLMAAYRRGRQAHLGSAKSFWRVWRKALDPILPPVSLNDTCPIWARDHAVQTRRAARERKALETAGYAGPPYDGDFLEVIRVHFRDRDWNPILPAENDVDLRNLFTSRAPRGRAPTGKAPNEKGSGGGGSGQR</sequence>
<evidence type="ECO:0000313" key="2">
    <source>
        <dbReference type="EMBL" id="RKU42394.1"/>
    </source>
</evidence>
<dbReference type="Proteomes" id="UP000275385">
    <property type="component" value="Unassembled WGS sequence"/>
</dbReference>
<comment type="caution">
    <text evidence="2">The sequence shown here is derived from an EMBL/GenBank/DDBJ whole genome shotgun (WGS) entry which is preliminary data.</text>
</comment>
<evidence type="ECO:0000313" key="3">
    <source>
        <dbReference type="Proteomes" id="UP000275385"/>
    </source>
</evidence>
<feature type="compositionally biased region" description="Gly residues" evidence="1">
    <location>
        <begin position="1167"/>
        <end position="1176"/>
    </location>
</feature>
<accession>A0A420Y3E1</accession>
<feature type="region of interest" description="Disordered" evidence="1">
    <location>
        <begin position="1150"/>
        <end position="1176"/>
    </location>
</feature>
<evidence type="ECO:0008006" key="4">
    <source>
        <dbReference type="Google" id="ProtNLM"/>
    </source>
</evidence>
<evidence type="ECO:0000256" key="1">
    <source>
        <dbReference type="SAM" id="MobiDB-lite"/>
    </source>
</evidence>
<gene>
    <name evidence="2" type="ORF">DL546_004168</name>
</gene>
<name>A0A420Y3E1_9PEZI</name>
<reference evidence="2 3" key="1">
    <citation type="submission" date="2018-08" db="EMBL/GenBank/DDBJ databases">
        <title>Draft genome of the lignicolous fungus Coniochaeta pulveracea.</title>
        <authorList>
            <person name="Borstlap C.J."/>
            <person name="De Witt R.N."/>
            <person name="Botha A."/>
            <person name="Volschenk H."/>
        </authorList>
    </citation>
    <scope>NUCLEOTIDE SEQUENCE [LARGE SCALE GENOMIC DNA]</scope>
    <source>
        <strain evidence="2 3">CAB683</strain>
    </source>
</reference>
<keyword evidence="3" id="KW-1185">Reference proteome</keyword>
<dbReference type="OrthoDB" id="5242853at2759"/>